<feature type="compositionally biased region" description="Polar residues" evidence="1">
    <location>
        <begin position="167"/>
        <end position="192"/>
    </location>
</feature>
<organism evidence="2 3">
    <name type="scientific">Colocasia esculenta</name>
    <name type="common">Wild taro</name>
    <name type="synonym">Arum esculentum</name>
    <dbReference type="NCBI Taxonomy" id="4460"/>
    <lineage>
        <taxon>Eukaryota</taxon>
        <taxon>Viridiplantae</taxon>
        <taxon>Streptophyta</taxon>
        <taxon>Embryophyta</taxon>
        <taxon>Tracheophyta</taxon>
        <taxon>Spermatophyta</taxon>
        <taxon>Magnoliopsida</taxon>
        <taxon>Liliopsida</taxon>
        <taxon>Araceae</taxon>
        <taxon>Aroideae</taxon>
        <taxon>Colocasieae</taxon>
        <taxon>Colocasia</taxon>
    </lineage>
</organism>
<evidence type="ECO:0000313" key="3">
    <source>
        <dbReference type="Proteomes" id="UP000652761"/>
    </source>
</evidence>
<evidence type="ECO:0000313" key="2">
    <source>
        <dbReference type="EMBL" id="MQM14262.1"/>
    </source>
</evidence>
<feature type="compositionally biased region" description="Basic residues" evidence="1">
    <location>
        <begin position="257"/>
        <end position="267"/>
    </location>
</feature>
<sequence>MTASPYLKRVEGVSLTNKAHNPRHTPSETKKLTEPRSNHVRPESHDTRTNILDLLEVGKEQPGVTSRDTKQPSENDVSPPGTATSTSTRSRAHKKNHPGPWTRQEVRELHTPVPPQTTPRNGLLNQRSGAYTRHPERTHRTETTNHGPQGQTNQTQGSETRLGYNHRVNQGNKNTSSETACEATSQQEQPSQSHRHLRGGHTVHTSSMPAADCRLQPPHNNLSRGQALKCRAPGKRELQWQPPTKTAQLACNQDKPSRHRHARHPFHKPPEGPLANSGTHDTAREI</sequence>
<reference evidence="2" key="1">
    <citation type="submission" date="2017-07" db="EMBL/GenBank/DDBJ databases">
        <title>Taro Niue Genome Assembly and Annotation.</title>
        <authorList>
            <person name="Atibalentja N."/>
            <person name="Keating K."/>
            <person name="Fields C.J."/>
        </authorList>
    </citation>
    <scope>NUCLEOTIDE SEQUENCE</scope>
    <source>
        <strain evidence="2">Niue_2</strain>
        <tissue evidence="2">Leaf</tissue>
    </source>
</reference>
<accession>A0A843WUL9</accession>
<feature type="compositionally biased region" description="Basic and acidic residues" evidence="1">
    <location>
        <begin position="133"/>
        <end position="143"/>
    </location>
</feature>
<evidence type="ECO:0000256" key="1">
    <source>
        <dbReference type="SAM" id="MobiDB-lite"/>
    </source>
</evidence>
<feature type="region of interest" description="Disordered" evidence="1">
    <location>
        <begin position="243"/>
        <end position="286"/>
    </location>
</feature>
<keyword evidence="3" id="KW-1185">Reference proteome</keyword>
<name>A0A843WUL9_COLES</name>
<comment type="caution">
    <text evidence="2">The sequence shown here is derived from an EMBL/GenBank/DDBJ whole genome shotgun (WGS) entry which is preliminary data.</text>
</comment>
<dbReference type="Proteomes" id="UP000652761">
    <property type="component" value="Unassembled WGS sequence"/>
</dbReference>
<dbReference type="EMBL" id="NMUH01006025">
    <property type="protein sequence ID" value="MQM14262.1"/>
    <property type="molecule type" value="Genomic_DNA"/>
</dbReference>
<protein>
    <submittedName>
        <fullName evidence="2">Uncharacterized protein</fullName>
    </submittedName>
</protein>
<feature type="compositionally biased region" description="Basic and acidic residues" evidence="1">
    <location>
        <begin position="25"/>
        <end position="48"/>
    </location>
</feature>
<dbReference type="AlphaFoldDB" id="A0A843WUL9"/>
<gene>
    <name evidence="2" type="ORF">Taro_047193</name>
</gene>
<feature type="region of interest" description="Disordered" evidence="1">
    <location>
        <begin position="1"/>
        <end position="213"/>
    </location>
</feature>
<feature type="compositionally biased region" description="Polar residues" evidence="1">
    <location>
        <begin position="145"/>
        <end position="159"/>
    </location>
</feature>
<proteinExistence type="predicted"/>
<feature type="compositionally biased region" description="Polar residues" evidence="1">
    <location>
        <begin position="118"/>
        <end position="129"/>
    </location>
</feature>